<keyword evidence="2" id="KW-1185">Reference proteome</keyword>
<dbReference type="OrthoDB" id="287672at2759"/>
<dbReference type="GO" id="GO:0005829">
    <property type="term" value="C:cytosol"/>
    <property type="evidence" value="ECO:0007669"/>
    <property type="project" value="TreeGrafter"/>
</dbReference>
<reference evidence="1" key="1">
    <citation type="submission" date="2021-01" db="EMBL/GenBank/DDBJ databases">
        <authorList>
            <consortium name="Genoscope - CEA"/>
            <person name="William W."/>
        </authorList>
    </citation>
    <scope>NUCLEOTIDE SEQUENCE</scope>
</reference>
<dbReference type="GO" id="GO:0032934">
    <property type="term" value="F:sterol binding"/>
    <property type="evidence" value="ECO:0007669"/>
    <property type="project" value="TreeGrafter"/>
</dbReference>
<dbReference type="EMBL" id="CAJJDN010000065">
    <property type="protein sequence ID" value="CAD8095995.1"/>
    <property type="molecule type" value="Genomic_DNA"/>
</dbReference>
<dbReference type="Proteomes" id="UP000692954">
    <property type="component" value="Unassembled WGS sequence"/>
</dbReference>
<sequence>MYQNETEFYSGSSFKESGIMKKQKEKLFIFYSNTQVKSFINIRYQRINIKINKDFQLHVKKIRSIFRQICYKQLSQQNEIKFGWNNEKEYLQWQDCFSGEWQNKQTARKVLEEFDRSLPEVEPYIDKQPLITKSKAKPSLLSRDKIQKMIPHLPDFIQVMQRKLIVRKIWKYCSKNSLQNLDGFSDIDNFKQILDQINAQLYQDNQNYIMIKLIRICKQDYRSLLIEEIYVECEDKDSGENMLKVLLMNITSNDRNLIQIQELIQQLTENVIKKNYESMDTLQISMKSTDQEIQGMTSEQHLMQSREEFQKLIDLVYNGVYIDKAKNQQQDQRISQGLIKQLETSEEEGHFMYTKYYRVDQQRGGLTYHNERLLKDQRSVLLNMIKRIGSNIINGKSDMSVSLPIQIFENSSFLERMARAMGHALIFLKPIDQSTNVIEQMKLTLRFHMSSSMMGIQQEKPFNPILGETFQGSIKGCPIYLEQTSLHPLISNYIMYGGDYKIYGAFSPVVNMGCKSLSGEQHGHSIVHFLNTNFKFQYINQPFTVYNIITGQRNVNCHKRSFCFQPDLQLCAVIYSTLNIKIVAFFLNQNNQLIILLVKFTKLILSHKTGSGLYMKLQIKKKEILKGYVQITGRWTTHLDINNQRYWDINIHRPFILEFEQNPLPSDCLYRLDLLLMKMKDIQRTQEMKEYMEV</sequence>
<organism evidence="1 2">
    <name type="scientific">Paramecium sonneborni</name>
    <dbReference type="NCBI Taxonomy" id="65129"/>
    <lineage>
        <taxon>Eukaryota</taxon>
        <taxon>Sar</taxon>
        <taxon>Alveolata</taxon>
        <taxon>Ciliophora</taxon>
        <taxon>Intramacronucleata</taxon>
        <taxon>Oligohymenophorea</taxon>
        <taxon>Peniculida</taxon>
        <taxon>Parameciidae</taxon>
        <taxon>Paramecium</taxon>
    </lineage>
</organism>
<evidence type="ECO:0000313" key="2">
    <source>
        <dbReference type="Proteomes" id="UP000692954"/>
    </source>
</evidence>
<dbReference type="InterPro" id="IPR000648">
    <property type="entry name" value="Oxysterol-bd"/>
</dbReference>
<dbReference type="GO" id="GO:0016020">
    <property type="term" value="C:membrane"/>
    <property type="evidence" value="ECO:0007669"/>
    <property type="project" value="TreeGrafter"/>
</dbReference>
<name>A0A8S1P0S2_9CILI</name>
<dbReference type="Pfam" id="PF01237">
    <property type="entry name" value="Oxysterol_BP"/>
    <property type="match status" value="1"/>
</dbReference>
<dbReference type="AlphaFoldDB" id="A0A8S1P0S2"/>
<gene>
    <name evidence="1" type="ORF">PSON_ATCC_30995.1.T0650205</name>
</gene>
<dbReference type="PANTHER" id="PTHR10972:SF148">
    <property type="entry name" value="OXYSTEROL-BINDING PROTEIN 9"/>
    <property type="match status" value="1"/>
</dbReference>
<accession>A0A8S1P0S2</accession>
<proteinExistence type="predicted"/>
<dbReference type="PANTHER" id="PTHR10972">
    <property type="entry name" value="OXYSTEROL-BINDING PROTEIN-RELATED"/>
    <property type="match status" value="1"/>
</dbReference>
<comment type="caution">
    <text evidence="1">The sequence shown here is derived from an EMBL/GenBank/DDBJ whole genome shotgun (WGS) entry which is preliminary data.</text>
</comment>
<protein>
    <submittedName>
        <fullName evidence="1">Uncharacterized protein</fullName>
    </submittedName>
</protein>
<evidence type="ECO:0000313" key="1">
    <source>
        <dbReference type="EMBL" id="CAD8095995.1"/>
    </source>
</evidence>